<evidence type="ECO:0000256" key="1">
    <source>
        <dbReference type="SAM" id="Coils"/>
    </source>
</evidence>
<evidence type="ECO:0008006" key="4">
    <source>
        <dbReference type="Google" id="ProtNLM"/>
    </source>
</evidence>
<keyword evidence="1" id="KW-0175">Coiled coil</keyword>
<dbReference type="RefSeq" id="WP_149305615.1">
    <property type="nucleotide sequence ID" value="NZ_SRSD01000001.1"/>
</dbReference>
<name>A0A5A9XTQ7_9BACT</name>
<evidence type="ECO:0000313" key="2">
    <source>
        <dbReference type="EMBL" id="KAA0895031.1"/>
    </source>
</evidence>
<gene>
    <name evidence="2" type="ORF">ET418_00480</name>
</gene>
<feature type="coiled-coil region" evidence="1">
    <location>
        <begin position="138"/>
        <end position="175"/>
    </location>
</feature>
<proteinExistence type="predicted"/>
<reference evidence="2 3" key="1">
    <citation type="submission" date="2019-04" db="EMBL/GenBank/DDBJ databases">
        <title>Geobacter ruber sp. nov., ferric-reducing bacteria isolated from paddy soil.</title>
        <authorList>
            <person name="Xu Z."/>
            <person name="Masuda Y."/>
            <person name="Itoh H."/>
            <person name="Senoo K."/>
        </authorList>
    </citation>
    <scope>NUCLEOTIDE SEQUENCE [LARGE SCALE GENOMIC DNA]</scope>
    <source>
        <strain evidence="2 3">Red88</strain>
    </source>
</reference>
<dbReference type="Proteomes" id="UP000324298">
    <property type="component" value="Unassembled WGS sequence"/>
</dbReference>
<evidence type="ECO:0000313" key="3">
    <source>
        <dbReference type="Proteomes" id="UP000324298"/>
    </source>
</evidence>
<sequence>MMFERAAVALILSLVVAFSGGCSLLRGKPPSTATPVMEQERRFAGALQYLIQGKEREAQGLLEQVVAGQTLPGVTDEALFRLALLHLRDDGGKGDTHAHALLVRLKKEFPLSAWTRQAAPLAAYLVGVGALRDSQHDVRTLRERNLSLTRDNKELRQSIERLKNLDLELEQKIKR</sequence>
<dbReference type="OrthoDB" id="5396374at2"/>
<protein>
    <recommendedName>
        <fullName evidence="4">Tetratricopeptide repeat-containing protein</fullName>
    </recommendedName>
</protein>
<comment type="caution">
    <text evidence="2">The sequence shown here is derived from an EMBL/GenBank/DDBJ whole genome shotgun (WGS) entry which is preliminary data.</text>
</comment>
<dbReference type="PROSITE" id="PS51257">
    <property type="entry name" value="PROKAR_LIPOPROTEIN"/>
    <property type="match status" value="1"/>
</dbReference>
<dbReference type="AlphaFoldDB" id="A0A5A9XTQ7"/>
<dbReference type="EMBL" id="SRSD01000001">
    <property type="protein sequence ID" value="KAA0895031.1"/>
    <property type="molecule type" value="Genomic_DNA"/>
</dbReference>
<accession>A0A5A9XTQ7</accession>
<organism evidence="2 3">
    <name type="scientific">Oryzomonas rubra</name>
    <dbReference type="NCBI Taxonomy" id="2509454"/>
    <lineage>
        <taxon>Bacteria</taxon>
        <taxon>Pseudomonadati</taxon>
        <taxon>Thermodesulfobacteriota</taxon>
        <taxon>Desulfuromonadia</taxon>
        <taxon>Geobacterales</taxon>
        <taxon>Geobacteraceae</taxon>
        <taxon>Oryzomonas</taxon>
    </lineage>
</organism>
<keyword evidence="3" id="KW-1185">Reference proteome</keyword>